<accession>A0ABR0LRD5</accession>
<gene>
    <name evidence="3" type="primary">GCN1_9</name>
    <name evidence="3" type="ORF">LTR16_012695</name>
</gene>
<name>A0ABR0LRD5_9PEZI</name>
<organism evidence="3 4">
    <name type="scientific">Cryomyces antarcticus</name>
    <dbReference type="NCBI Taxonomy" id="329879"/>
    <lineage>
        <taxon>Eukaryota</taxon>
        <taxon>Fungi</taxon>
        <taxon>Dikarya</taxon>
        <taxon>Ascomycota</taxon>
        <taxon>Pezizomycotina</taxon>
        <taxon>Dothideomycetes</taxon>
        <taxon>Dothideomycetes incertae sedis</taxon>
        <taxon>Cryomyces</taxon>
    </lineage>
</organism>
<feature type="domain" description="Stalled ribosome sensor GCN1-like HEAT repeats region" evidence="2">
    <location>
        <begin position="1"/>
        <end position="60"/>
    </location>
</feature>
<evidence type="ECO:0000313" key="4">
    <source>
        <dbReference type="Proteomes" id="UP001357485"/>
    </source>
</evidence>
<dbReference type="InterPro" id="IPR057546">
    <property type="entry name" value="HEAT_GCN1"/>
</dbReference>
<evidence type="ECO:0000259" key="2">
    <source>
        <dbReference type="Pfam" id="PF23271"/>
    </source>
</evidence>
<feature type="non-terminal residue" evidence="3">
    <location>
        <position position="61"/>
    </location>
</feature>
<evidence type="ECO:0000256" key="1">
    <source>
        <dbReference type="ARBA" id="ARBA00022737"/>
    </source>
</evidence>
<keyword evidence="1" id="KW-0677">Repeat</keyword>
<proteinExistence type="predicted"/>
<keyword evidence="4" id="KW-1185">Reference proteome</keyword>
<dbReference type="EMBL" id="JAVRRA010013284">
    <property type="protein sequence ID" value="KAK5233127.1"/>
    <property type="molecule type" value="Genomic_DNA"/>
</dbReference>
<dbReference type="Pfam" id="PF23271">
    <property type="entry name" value="HEAT_GCN1"/>
    <property type="match status" value="1"/>
</dbReference>
<protein>
    <submittedName>
        <fullName evidence="3">Translational activator of GCN4</fullName>
    </submittedName>
</protein>
<sequence length="61" mass="6902">MNRRLPNILNTLLDNIVACKDSDLREELNTAFDTVLLSVDEYDGLNTAMSVMLALIKHDDH</sequence>
<comment type="caution">
    <text evidence="3">The sequence shown here is derived from an EMBL/GenBank/DDBJ whole genome shotgun (WGS) entry which is preliminary data.</text>
</comment>
<dbReference type="Proteomes" id="UP001357485">
    <property type="component" value="Unassembled WGS sequence"/>
</dbReference>
<evidence type="ECO:0000313" key="3">
    <source>
        <dbReference type="EMBL" id="KAK5233127.1"/>
    </source>
</evidence>
<reference evidence="3 4" key="1">
    <citation type="submission" date="2023-08" db="EMBL/GenBank/DDBJ databases">
        <title>Black Yeasts Isolated from many extreme environments.</title>
        <authorList>
            <person name="Coleine C."/>
            <person name="Stajich J.E."/>
            <person name="Selbmann L."/>
        </authorList>
    </citation>
    <scope>NUCLEOTIDE SEQUENCE [LARGE SCALE GENOMIC DNA]</scope>
    <source>
        <strain evidence="3 4">CCFEE 536</strain>
    </source>
</reference>